<name>A0A4V0BYL2_9STRE</name>
<evidence type="ECO:0000313" key="2">
    <source>
        <dbReference type="EMBL" id="VTS72638.1"/>
    </source>
</evidence>
<feature type="transmembrane region" description="Helical" evidence="1">
    <location>
        <begin position="7"/>
        <end position="30"/>
    </location>
</feature>
<dbReference type="OrthoDB" id="2223324at2"/>
<gene>
    <name evidence="2" type="ORF">NCTC5338_01554</name>
</gene>
<feature type="transmembrane region" description="Helical" evidence="1">
    <location>
        <begin position="304"/>
        <end position="324"/>
    </location>
</feature>
<feature type="transmembrane region" description="Helical" evidence="1">
    <location>
        <begin position="173"/>
        <end position="199"/>
    </location>
</feature>
<dbReference type="EMBL" id="LR594040">
    <property type="protein sequence ID" value="VTS72638.1"/>
    <property type="molecule type" value="Genomic_DNA"/>
</dbReference>
<keyword evidence="1" id="KW-0472">Membrane</keyword>
<dbReference type="AlphaFoldDB" id="A0A4V0BYL2"/>
<keyword evidence="1" id="KW-0812">Transmembrane</keyword>
<accession>A0A4V0BYL2</accession>
<reference evidence="2 3" key="1">
    <citation type="submission" date="2019-05" db="EMBL/GenBank/DDBJ databases">
        <authorList>
            <consortium name="Pathogen Informatics"/>
        </authorList>
    </citation>
    <scope>NUCLEOTIDE SEQUENCE [LARGE SCALE GENOMIC DNA]</scope>
    <source>
        <strain evidence="2 3">NCTC5338</strain>
    </source>
</reference>
<protein>
    <submittedName>
        <fullName evidence="2">Uncharacterized protein</fullName>
    </submittedName>
</protein>
<dbReference type="Proteomes" id="UP000307982">
    <property type="component" value="Chromosome"/>
</dbReference>
<organism evidence="2 3">
    <name type="scientific">Streptococcus australis</name>
    <dbReference type="NCBI Taxonomy" id="113107"/>
    <lineage>
        <taxon>Bacteria</taxon>
        <taxon>Bacillati</taxon>
        <taxon>Bacillota</taxon>
        <taxon>Bacilli</taxon>
        <taxon>Lactobacillales</taxon>
        <taxon>Streptococcaceae</taxon>
        <taxon>Streptococcus</taxon>
    </lineage>
</organism>
<feature type="transmembrane region" description="Helical" evidence="1">
    <location>
        <begin position="42"/>
        <end position="60"/>
    </location>
</feature>
<evidence type="ECO:0000256" key="1">
    <source>
        <dbReference type="SAM" id="Phobius"/>
    </source>
</evidence>
<feature type="transmembrane region" description="Helical" evidence="1">
    <location>
        <begin position="96"/>
        <end position="113"/>
    </location>
</feature>
<feature type="transmembrane region" description="Helical" evidence="1">
    <location>
        <begin position="220"/>
        <end position="240"/>
    </location>
</feature>
<feature type="transmembrane region" description="Helical" evidence="1">
    <location>
        <begin position="72"/>
        <end position="90"/>
    </location>
</feature>
<feature type="transmembrane region" description="Helical" evidence="1">
    <location>
        <begin position="134"/>
        <end position="153"/>
    </location>
</feature>
<sequence length="439" mass="50756">MKKILSYAIALVPILLLISLLLLVPIVFFISLVPNNYLPVSPIWIIEGLIGILILGYGVRLNKLPINLKPKIVYWAVFILLIIITGTLFLCFKNLLIIFVFCQLFLPIIYILWFENKFEGVKRYIKKSRNTFCFFNLFDSSFIGLYFLLKFIVQTWGKNIENFLDKLNVPQDFIEPIVTVLLLIILFILIPFFRGYLAVRKYRKENNIFTSSGKIYWNSNLKSFLSSILSICLYSSTLLQSDTYNFITKLVVCLISMSFTVFFWAYVLEDIDRGGENKEVVKSNWLLFGLLSTFLVLLDQIESDLIDILTWFLPMLLPVLIGEVNNIIPGGHSKSPTPDMKKHLYWLQIMSFNTLFVFNIVSSISTKQLIKDNQIEKVNTFKVFFISLINKGSSSNFTLGILVSAAILLISMVIAYGLSRIMVYLIRRFYIETSNRYFN</sequence>
<feature type="transmembrane region" description="Helical" evidence="1">
    <location>
        <begin position="246"/>
        <end position="268"/>
    </location>
</feature>
<keyword evidence="1" id="KW-1133">Transmembrane helix</keyword>
<evidence type="ECO:0000313" key="3">
    <source>
        <dbReference type="Proteomes" id="UP000307982"/>
    </source>
</evidence>
<proteinExistence type="predicted"/>
<feature type="transmembrane region" description="Helical" evidence="1">
    <location>
        <begin position="344"/>
        <end position="364"/>
    </location>
</feature>
<feature type="transmembrane region" description="Helical" evidence="1">
    <location>
        <begin position="397"/>
        <end position="418"/>
    </location>
</feature>
<feature type="transmembrane region" description="Helical" evidence="1">
    <location>
        <begin position="280"/>
        <end position="298"/>
    </location>
</feature>